<comment type="cofactor">
    <cofactor evidence="1">
        <name>Cu cation</name>
        <dbReference type="ChEBI" id="CHEBI:23378"/>
    </cofactor>
    <text evidence="1">Contains 1 topaquinone per subunit.</text>
</comment>
<keyword evidence="1" id="KW-0479">Metal-binding</keyword>
<reference evidence="3 4" key="1">
    <citation type="submission" date="2021-01" db="EMBL/GenBank/DDBJ databases">
        <title>Cercospora kikuchii MAFF 305040 whole genome shotgun sequence.</title>
        <authorList>
            <person name="Kashiwa T."/>
            <person name="Suzuki T."/>
        </authorList>
    </citation>
    <scope>NUCLEOTIDE SEQUENCE [LARGE SCALE GENOMIC DNA]</scope>
    <source>
        <strain evidence="3 4">MAFF 305040</strain>
    </source>
</reference>
<proteinExistence type="inferred from homology"/>
<dbReference type="Pfam" id="PF01179">
    <property type="entry name" value="Cu_amine_oxid"/>
    <property type="match status" value="1"/>
</dbReference>
<dbReference type="Proteomes" id="UP000825890">
    <property type="component" value="Unassembled WGS sequence"/>
</dbReference>
<keyword evidence="1" id="KW-0186">Copper</keyword>
<dbReference type="GO" id="GO:0008131">
    <property type="term" value="F:primary methylamine oxidase activity"/>
    <property type="evidence" value="ECO:0007669"/>
    <property type="project" value="InterPro"/>
</dbReference>
<keyword evidence="1" id="KW-0801">TPQ</keyword>
<dbReference type="InterPro" id="IPR036460">
    <property type="entry name" value="Cu_amine_oxidase_C_sf"/>
</dbReference>
<comment type="PTM">
    <text evidence="1">Topaquinone (TPQ) is generated by copper-dependent autoxidation of a specific tyrosyl residue.</text>
</comment>
<comment type="caution">
    <text evidence="3">The sequence shown here is derived from an EMBL/GenBank/DDBJ whole genome shotgun (WGS) entry which is preliminary data.</text>
</comment>
<keyword evidence="1" id="KW-0560">Oxidoreductase</keyword>
<dbReference type="InterPro" id="IPR000269">
    <property type="entry name" value="Cu_amine_oxidase"/>
</dbReference>
<dbReference type="GeneID" id="68294890"/>
<sequence length="271" mass="29799">MSSLWTAEVDNGIQWKHTNQRTGNAAVVRKRQLVLQIILTVANSKYIFAWILDKSGEITFETRATGILSTQPAEQDVKVPWGTLVANGVMAPHHQHLFNIPTDPAVGGYENTFACTNAVPMPWDEKLNPLGPGYVTKETQIVRASAVPDDLYIGRVIKTLNENKTKPVSLTPIAYKLVPIGSQMLLAQDYTNQFLGGTGIKSWIKVLLPSRIRILSSGIHSALRIIFESTASDHARGDCSNSSQAYNSCLFNPTNDVPPSTKSFKKSTAYE</sequence>
<dbReference type="RefSeq" id="XP_044660664.1">
    <property type="nucleotide sequence ID" value="XM_044804729.1"/>
</dbReference>
<gene>
    <name evidence="3" type="ORF">CKM354_000931500</name>
</gene>
<dbReference type="GO" id="GO:0048038">
    <property type="term" value="F:quinone binding"/>
    <property type="evidence" value="ECO:0007669"/>
    <property type="project" value="InterPro"/>
</dbReference>
<evidence type="ECO:0000259" key="2">
    <source>
        <dbReference type="Pfam" id="PF01179"/>
    </source>
</evidence>
<dbReference type="InterPro" id="IPR015798">
    <property type="entry name" value="Cu_amine_oxidase_C"/>
</dbReference>
<comment type="similarity">
    <text evidence="1">Belongs to the copper/topaquinone oxidase family.</text>
</comment>
<evidence type="ECO:0000313" key="4">
    <source>
        <dbReference type="Proteomes" id="UP000825890"/>
    </source>
</evidence>
<keyword evidence="4" id="KW-1185">Reference proteome</keyword>
<protein>
    <recommendedName>
        <fullName evidence="1">Amine oxidase</fullName>
        <ecNumber evidence="1">1.4.3.-</ecNumber>
    </recommendedName>
</protein>
<dbReference type="EMBL" id="BOLY01000006">
    <property type="protein sequence ID" value="GIZ46177.1"/>
    <property type="molecule type" value="Genomic_DNA"/>
</dbReference>
<feature type="domain" description="Copper amine oxidase catalytic" evidence="2">
    <location>
        <begin position="8"/>
        <end position="190"/>
    </location>
</feature>
<evidence type="ECO:0000256" key="1">
    <source>
        <dbReference type="RuleBase" id="RU000672"/>
    </source>
</evidence>
<organism evidence="3 4">
    <name type="scientific">Cercospora kikuchii</name>
    <dbReference type="NCBI Taxonomy" id="84275"/>
    <lineage>
        <taxon>Eukaryota</taxon>
        <taxon>Fungi</taxon>
        <taxon>Dikarya</taxon>
        <taxon>Ascomycota</taxon>
        <taxon>Pezizomycotina</taxon>
        <taxon>Dothideomycetes</taxon>
        <taxon>Dothideomycetidae</taxon>
        <taxon>Mycosphaerellales</taxon>
        <taxon>Mycosphaerellaceae</taxon>
        <taxon>Cercospora</taxon>
    </lineage>
</organism>
<dbReference type="EC" id="1.4.3.-" evidence="1"/>
<dbReference type="Gene3D" id="2.70.98.20">
    <property type="entry name" value="Copper amine oxidase, catalytic domain"/>
    <property type="match status" value="1"/>
</dbReference>
<dbReference type="OrthoDB" id="5379943at2759"/>
<dbReference type="GO" id="GO:0009308">
    <property type="term" value="P:amine metabolic process"/>
    <property type="evidence" value="ECO:0007669"/>
    <property type="project" value="UniProtKB-UniRule"/>
</dbReference>
<dbReference type="SUPFAM" id="SSF49998">
    <property type="entry name" value="Amine oxidase catalytic domain"/>
    <property type="match status" value="1"/>
</dbReference>
<dbReference type="AlphaFoldDB" id="A0A9P3CRD9"/>
<evidence type="ECO:0000313" key="3">
    <source>
        <dbReference type="EMBL" id="GIZ46177.1"/>
    </source>
</evidence>
<accession>A0A9P3CRD9</accession>
<dbReference type="PANTHER" id="PTHR10638">
    <property type="entry name" value="COPPER AMINE OXIDASE"/>
    <property type="match status" value="1"/>
</dbReference>
<dbReference type="PANTHER" id="PTHR10638:SF91">
    <property type="entry name" value="AMINE OXIDASE"/>
    <property type="match status" value="1"/>
</dbReference>
<dbReference type="GO" id="GO:0005507">
    <property type="term" value="F:copper ion binding"/>
    <property type="evidence" value="ECO:0007669"/>
    <property type="project" value="InterPro"/>
</dbReference>
<name>A0A9P3CRD9_9PEZI</name>